<evidence type="ECO:0000313" key="2">
    <source>
        <dbReference type="EMBL" id="ACY15942.1"/>
    </source>
</evidence>
<dbReference type="Pfam" id="PF02405">
    <property type="entry name" value="MlaE"/>
    <property type="match status" value="1"/>
</dbReference>
<dbReference type="GO" id="GO:0043190">
    <property type="term" value="C:ATP-binding cassette (ABC) transporter complex"/>
    <property type="evidence" value="ECO:0007669"/>
    <property type="project" value="InterPro"/>
</dbReference>
<proteinExistence type="predicted"/>
<dbReference type="InterPro" id="IPR030802">
    <property type="entry name" value="Permease_MalE"/>
</dbReference>
<feature type="transmembrane region" description="Helical" evidence="1">
    <location>
        <begin position="237"/>
        <end position="264"/>
    </location>
</feature>
<keyword evidence="1" id="KW-0812">Transmembrane</keyword>
<evidence type="ECO:0000256" key="1">
    <source>
        <dbReference type="SAM" id="Phobius"/>
    </source>
</evidence>
<reference evidence="2 3" key="1">
    <citation type="journal article" date="2010" name="Stand. Genomic Sci.">
        <title>Complete genome sequence of Haliangium ochraceum type strain (SMP-2).</title>
        <authorList>
            <consortium name="US DOE Joint Genome Institute (JGI-PGF)"/>
            <person name="Ivanova N."/>
            <person name="Daum C."/>
            <person name="Lang E."/>
            <person name="Abt B."/>
            <person name="Kopitz M."/>
            <person name="Saunders E."/>
            <person name="Lapidus A."/>
            <person name="Lucas S."/>
            <person name="Glavina Del Rio T."/>
            <person name="Nolan M."/>
            <person name="Tice H."/>
            <person name="Copeland A."/>
            <person name="Cheng J.F."/>
            <person name="Chen F."/>
            <person name="Bruce D."/>
            <person name="Goodwin L."/>
            <person name="Pitluck S."/>
            <person name="Mavromatis K."/>
            <person name="Pati A."/>
            <person name="Mikhailova N."/>
            <person name="Chen A."/>
            <person name="Palaniappan K."/>
            <person name="Land M."/>
            <person name="Hauser L."/>
            <person name="Chang Y.J."/>
            <person name="Jeffries C.D."/>
            <person name="Detter J.C."/>
            <person name="Brettin T."/>
            <person name="Rohde M."/>
            <person name="Goker M."/>
            <person name="Bristow J."/>
            <person name="Markowitz V."/>
            <person name="Eisen J.A."/>
            <person name="Hugenholtz P."/>
            <person name="Kyrpides N.C."/>
            <person name="Klenk H.P."/>
        </authorList>
    </citation>
    <scope>NUCLEOTIDE SEQUENCE [LARGE SCALE GENOMIC DNA]</scope>
    <source>
        <strain evidence="3">DSM 14365 / CIP 107738 / JCM 11303 / AJ 13395 / SMP-2</strain>
    </source>
</reference>
<evidence type="ECO:0000313" key="3">
    <source>
        <dbReference type="Proteomes" id="UP000001880"/>
    </source>
</evidence>
<accession>D0LVA1</accession>
<dbReference type="eggNOG" id="COG0767">
    <property type="taxonomic scope" value="Bacteria"/>
</dbReference>
<feature type="transmembrane region" description="Helical" evidence="1">
    <location>
        <begin position="154"/>
        <end position="184"/>
    </location>
</feature>
<dbReference type="EMBL" id="CP001804">
    <property type="protein sequence ID" value="ACY15942.1"/>
    <property type="molecule type" value="Genomic_DNA"/>
</dbReference>
<gene>
    <name evidence="2" type="ordered locus">Hoch_3440</name>
</gene>
<name>D0LVA1_HALO1</name>
<keyword evidence="1" id="KW-1133">Transmembrane helix</keyword>
<dbReference type="KEGG" id="hoh:Hoch_3440"/>
<feature type="transmembrane region" description="Helical" evidence="1">
    <location>
        <begin position="60"/>
        <end position="80"/>
    </location>
</feature>
<feature type="transmembrane region" description="Helical" evidence="1">
    <location>
        <begin position="15"/>
        <end position="39"/>
    </location>
</feature>
<dbReference type="STRING" id="502025.Hoch_3440"/>
<protein>
    <recommendedName>
        <fullName evidence="4">ABC transporter permease</fullName>
    </recommendedName>
</protein>
<dbReference type="PANTHER" id="PTHR30188:SF4">
    <property type="entry name" value="PROTEIN TRIGALACTOSYLDIACYLGLYCEROL 1, CHLOROPLASTIC"/>
    <property type="match status" value="1"/>
</dbReference>
<sequence>MSDAADTPSLGARAAAYLAGAARALAELGALSAAAVASVPRRGWRRREVARQMYDIGNRSFVFIAVTMGFFGMVFIYQGALQLDRIVGDVSLLGREFSKLLVKDLGPSLTAMMLATRVGAGIAAELGSMTVTEQVDALRMSGVRPIDYLVAPRLLAALVMVTALAIFGTAVAFAAGGLTAWAYFDLNPRAYFDLSQVEFGHLGLGLVKAVVYAANIPLIAAFCGLRAHGGSAGVGRATTAAVIGSSFAVLSWDLALSLVALQLLDIQV</sequence>
<dbReference type="GO" id="GO:0005548">
    <property type="term" value="F:phospholipid transporter activity"/>
    <property type="evidence" value="ECO:0007669"/>
    <property type="project" value="TreeGrafter"/>
</dbReference>
<dbReference type="AlphaFoldDB" id="D0LVA1"/>
<dbReference type="HOGENOM" id="CLU_045686_1_1_7"/>
<dbReference type="PANTHER" id="PTHR30188">
    <property type="entry name" value="ABC TRANSPORTER PERMEASE PROTEIN-RELATED"/>
    <property type="match status" value="1"/>
</dbReference>
<evidence type="ECO:0008006" key="4">
    <source>
        <dbReference type="Google" id="ProtNLM"/>
    </source>
</evidence>
<organism evidence="2 3">
    <name type="scientific">Haliangium ochraceum (strain DSM 14365 / JCM 11303 / SMP-2)</name>
    <dbReference type="NCBI Taxonomy" id="502025"/>
    <lineage>
        <taxon>Bacteria</taxon>
        <taxon>Pseudomonadati</taxon>
        <taxon>Myxococcota</taxon>
        <taxon>Polyangia</taxon>
        <taxon>Haliangiales</taxon>
        <taxon>Kofleriaceae</taxon>
        <taxon>Haliangium</taxon>
    </lineage>
</organism>
<keyword evidence="1" id="KW-0472">Membrane</keyword>
<dbReference type="Proteomes" id="UP000001880">
    <property type="component" value="Chromosome"/>
</dbReference>
<dbReference type="RefSeq" id="WP_012828541.1">
    <property type="nucleotide sequence ID" value="NC_013440.1"/>
</dbReference>
<keyword evidence="3" id="KW-1185">Reference proteome</keyword>
<feature type="transmembrane region" description="Helical" evidence="1">
    <location>
        <begin position="204"/>
        <end position="225"/>
    </location>
</feature>
<dbReference type="OrthoDB" id="9805022at2"/>